<evidence type="ECO:0000259" key="8">
    <source>
        <dbReference type="PROSITE" id="PS50202"/>
    </source>
</evidence>
<dbReference type="GO" id="GO:0005886">
    <property type="term" value="C:plasma membrane"/>
    <property type="evidence" value="ECO:0007669"/>
    <property type="project" value="TreeGrafter"/>
</dbReference>
<dbReference type="AlphaFoldDB" id="A0A9N9CB51"/>
<protein>
    <submittedName>
        <fullName evidence="9">6610_t:CDS:1</fullName>
    </submittedName>
</protein>
<keyword evidence="6" id="KW-0175">Coiled coil</keyword>
<evidence type="ECO:0000256" key="1">
    <source>
        <dbReference type="ARBA" id="ARBA00004211"/>
    </source>
</evidence>
<gene>
    <name evidence="9" type="ORF">DEBURN_LOCUS9355</name>
</gene>
<evidence type="ECO:0000313" key="10">
    <source>
        <dbReference type="Proteomes" id="UP000789706"/>
    </source>
</evidence>
<dbReference type="GO" id="GO:0090158">
    <property type="term" value="P:endoplasmic reticulum membrane organization"/>
    <property type="evidence" value="ECO:0007669"/>
    <property type="project" value="TreeGrafter"/>
</dbReference>
<comment type="similarity">
    <text evidence="2">Belongs to the VAMP-associated protein (VAP) (TC 9.B.17) family.</text>
</comment>
<dbReference type="Gene3D" id="2.60.40.10">
    <property type="entry name" value="Immunoglobulins"/>
    <property type="match status" value="1"/>
</dbReference>
<comment type="subcellular location">
    <subcellularLocation>
        <location evidence="1">Membrane</location>
        <topology evidence="1">Single-pass type IV membrane protein</topology>
    </subcellularLocation>
</comment>
<proteinExistence type="inferred from homology"/>
<evidence type="ECO:0000256" key="7">
    <source>
        <dbReference type="SAM" id="MobiDB-lite"/>
    </source>
</evidence>
<evidence type="ECO:0000256" key="6">
    <source>
        <dbReference type="SAM" id="Coils"/>
    </source>
</evidence>
<name>A0A9N9CB51_9GLOM</name>
<evidence type="ECO:0000313" key="9">
    <source>
        <dbReference type="EMBL" id="CAG8597417.1"/>
    </source>
</evidence>
<feature type="coiled-coil region" evidence="6">
    <location>
        <begin position="162"/>
        <end position="189"/>
    </location>
</feature>
<dbReference type="PANTHER" id="PTHR10809:SF6">
    <property type="entry name" value="AT11025P-RELATED"/>
    <property type="match status" value="1"/>
</dbReference>
<organism evidence="9 10">
    <name type="scientific">Diversispora eburnea</name>
    <dbReference type="NCBI Taxonomy" id="1213867"/>
    <lineage>
        <taxon>Eukaryota</taxon>
        <taxon>Fungi</taxon>
        <taxon>Fungi incertae sedis</taxon>
        <taxon>Mucoromycota</taxon>
        <taxon>Glomeromycotina</taxon>
        <taxon>Glomeromycetes</taxon>
        <taxon>Diversisporales</taxon>
        <taxon>Diversisporaceae</taxon>
        <taxon>Diversispora</taxon>
    </lineage>
</organism>
<dbReference type="GO" id="GO:0005789">
    <property type="term" value="C:endoplasmic reticulum membrane"/>
    <property type="evidence" value="ECO:0007669"/>
    <property type="project" value="InterPro"/>
</dbReference>
<dbReference type="Pfam" id="PF00635">
    <property type="entry name" value="Motile_Sperm"/>
    <property type="match status" value="1"/>
</dbReference>
<dbReference type="InterPro" id="IPR016763">
    <property type="entry name" value="VAP"/>
</dbReference>
<reference evidence="9" key="1">
    <citation type="submission" date="2021-06" db="EMBL/GenBank/DDBJ databases">
        <authorList>
            <person name="Kallberg Y."/>
            <person name="Tangrot J."/>
            <person name="Rosling A."/>
        </authorList>
    </citation>
    <scope>NUCLEOTIDE SEQUENCE</scope>
    <source>
        <strain evidence="9">AZ414A</strain>
    </source>
</reference>
<dbReference type="OrthoDB" id="264603at2759"/>
<keyword evidence="3" id="KW-0812">Transmembrane</keyword>
<dbReference type="GO" id="GO:0061817">
    <property type="term" value="P:endoplasmic reticulum-plasma membrane tethering"/>
    <property type="evidence" value="ECO:0007669"/>
    <property type="project" value="TreeGrafter"/>
</dbReference>
<dbReference type="InterPro" id="IPR008962">
    <property type="entry name" value="PapD-like_sf"/>
</dbReference>
<dbReference type="Proteomes" id="UP000789706">
    <property type="component" value="Unassembled WGS sequence"/>
</dbReference>
<comment type="caution">
    <text evidence="9">The sequence shown here is derived from an EMBL/GenBank/DDBJ whole genome shotgun (WGS) entry which is preliminary data.</text>
</comment>
<keyword evidence="5" id="KW-0472">Membrane</keyword>
<feature type="domain" description="MSP" evidence="8">
    <location>
        <begin position="1"/>
        <end position="99"/>
    </location>
</feature>
<keyword evidence="4" id="KW-1133">Transmembrane helix</keyword>
<feature type="compositionally biased region" description="Pro residues" evidence="7">
    <location>
        <begin position="120"/>
        <end position="132"/>
    </location>
</feature>
<dbReference type="PANTHER" id="PTHR10809">
    <property type="entry name" value="VESICLE-ASSOCIATED MEMBRANE PROTEIN-ASSOCIATED PROTEIN"/>
    <property type="match status" value="1"/>
</dbReference>
<dbReference type="PROSITE" id="PS50202">
    <property type="entry name" value="MSP"/>
    <property type="match status" value="1"/>
</dbReference>
<dbReference type="PIRSF" id="PIRSF019693">
    <property type="entry name" value="VAMP-associated"/>
    <property type="match status" value="1"/>
</dbReference>
<evidence type="ECO:0000256" key="2">
    <source>
        <dbReference type="ARBA" id="ARBA00008932"/>
    </source>
</evidence>
<dbReference type="GO" id="GO:0033149">
    <property type="term" value="F:FFAT motif binding"/>
    <property type="evidence" value="ECO:0007669"/>
    <property type="project" value="TreeGrafter"/>
</dbReference>
<sequence length="243" mass="26951">PFTQVVKETLIVQNPNREPVAFKVKTTAPKQYCVRPNSVILQPMKEDLPPDYKCKDKFLVQSVAITPERENLSLQELWSITEKQAKETIKENKIRCVYSPPVAQVPQQISQQIPNNLSPASPPPNLPLPPQPSTRSVADTLVLGGGGGGGGVHDPAKLRKQLLESQEEIKRLSHTIENYKQELNTSQMRQRRIDDTTTSTVTASNRHSVQSIGSNIQERIPEGYYPFEVVVGAAVGAFLFGVM</sequence>
<evidence type="ECO:0000256" key="3">
    <source>
        <dbReference type="ARBA" id="ARBA00022692"/>
    </source>
</evidence>
<dbReference type="InterPro" id="IPR013783">
    <property type="entry name" value="Ig-like_fold"/>
</dbReference>
<keyword evidence="10" id="KW-1185">Reference proteome</keyword>
<dbReference type="InterPro" id="IPR000535">
    <property type="entry name" value="MSP_dom"/>
</dbReference>
<evidence type="ECO:0000256" key="5">
    <source>
        <dbReference type="ARBA" id="ARBA00023136"/>
    </source>
</evidence>
<dbReference type="EMBL" id="CAJVPK010001748">
    <property type="protein sequence ID" value="CAG8597417.1"/>
    <property type="molecule type" value="Genomic_DNA"/>
</dbReference>
<feature type="region of interest" description="Disordered" evidence="7">
    <location>
        <begin position="113"/>
        <end position="133"/>
    </location>
</feature>
<evidence type="ECO:0000256" key="4">
    <source>
        <dbReference type="ARBA" id="ARBA00022989"/>
    </source>
</evidence>
<accession>A0A9N9CB51</accession>
<feature type="non-terminal residue" evidence="9">
    <location>
        <position position="243"/>
    </location>
</feature>
<dbReference type="SUPFAM" id="SSF49354">
    <property type="entry name" value="PapD-like"/>
    <property type="match status" value="1"/>
</dbReference>